<feature type="chain" id="PRO_5045410928" description="peptidylprolyl isomerase" evidence="8">
    <location>
        <begin position="20"/>
        <end position="259"/>
    </location>
</feature>
<dbReference type="PANTHER" id="PTHR47245:SF1">
    <property type="entry name" value="FOLDASE PROTEIN PRSA"/>
    <property type="match status" value="1"/>
</dbReference>
<dbReference type="PROSITE" id="PS50198">
    <property type="entry name" value="PPIC_PPIASE_2"/>
    <property type="match status" value="1"/>
</dbReference>
<dbReference type="GO" id="GO:0003755">
    <property type="term" value="F:peptidyl-prolyl cis-trans isomerase activity"/>
    <property type="evidence" value="ECO:0007669"/>
    <property type="project" value="UniProtKB-EC"/>
</dbReference>
<dbReference type="InterPro" id="IPR000297">
    <property type="entry name" value="PPIase_PpiC"/>
</dbReference>
<sequence length="259" mass="28550">MKRLAVLAAACALAFPLQAKTIASVNGQAITEDQLNQFVSLLVEQGAADSPELREQVKQEMINRLVAVQAAQKAGIDKKPAVQQELELARQGILVRALIADHLEKNPIDDAKVQAEYDKIKASQADRKEYKVRHILVKDEKEAQDLLADIKAKKVSFEDAAGKHSIDPGSGKNGGDLGWGPATNYVPEFAQAVESLGKGATSDAPVQTQFGWHIIRVEDERPVEFPPLESVKPQLEEMMRQQQVVQFQQQLVKDAKIEQ</sequence>
<dbReference type="InterPro" id="IPR050245">
    <property type="entry name" value="PrsA_foldase"/>
</dbReference>
<feature type="domain" description="PpiC" evidence="9">
    <location>
        <begin position="127"/>
        <end position="219"/>
    </location>
</feature>
<evidence type="ECO:0000256" key="1">
    <source>
        <dbReference type="ARBA" id="ARBA00000971"/>
    </source>
</evidence>
<dbReference type="PROSITE" id="PS01096">
    <property type="entry name" value="PPIC_PPIASE_1"/>
    <property type="match status" value="1"/>
</dbReference>
<keyword evidence="11" id="KW-1185">Reference proteome</keyword>
<evidence type="ECO:0000256" key="3">
    <source>
        <dbReference type="ARBA" id="ARBA00013194"/>
    </source>
</evidence>
<evidence type="ECO:0000256" key="2">
    <source>
        <dbReference type="ARBA" id="ARBA00007656"/>
    </source>
</evidence>
<gene>
    <name evidence="10" type="ORF">Q8947_03280</name>
</gene>
<accession>A0ABU1D3L8</accession>
<comment type="similarity">
    <text evidence="2">Belongs to the PpiC/parvulin rotamase family.</text>
</comment>
<comment type="catalytic activity">
    <reaction evidence="1">
        <text>[protein]-peptidylproline (omega=180) = [protein]-peptidylproline (omega=0)</text>
        <dbReference type="Rhea" id="RHEA:16237"/>
        <dbReference type="Rhea" id="RHEA-COMP:10747"/>
        <dbReference type="Rhea" id="RHEA-COMP:10748"/>
        <dbReference type="ChEBI" id="CHEBI:83833"/>
        <dbReference type="ChEBI" id="CHEBI:83834"/>
        <dbReference type="EC" id="5.2.1.8"/>
    </reaction>
</comment>
<evidence type="ECO:0000259" key="9">
    <source>
        <dbReference type="PROSITE" id="PS50198"/>
    </source>
</evidence>
<keyword evidence="6 7" id="KW-0413">Isomerase</keyword>
<dbReference type="InterPro" id="IPR027304">
    <property type="entry name" value="Trigger_fact/SurA_dom_sf"/>
</dbReference>
<dbReference type="Proteomes" id="UP001232156">
    <property type="component" value="Unassembled WGS sequence"/>
</dbReference>
<evidence type="ECO:0000256" key="8">
    <source>
        <dbReference type="SAM" id="SignalP"/>
    </source>
</evidence>
<evidence type="ECO:0000256" key="6">
    <source>
        <dbReference type="ARBA" id="ARBA00023235"/>
    </source>
</evidence>
<dbReference type="EMBL" id="JAUZQE010000005">
    <property type="protein sequence ID" value="MDR4125006.1"/>
    <property type="molecule type" value="Genomic_DNA"/>
</dbReference>
<evidence type="ECO:0000256" key="7">
    <source>
        <dbReference type="PROSITE-ProRule" id="PRU00278"/>
    </source>
</evidence>
<dbReference type="SUPFAM" id="SSF109998">
    <property type="entry name" value="Triger factor/SurA peptide-binding domain-like"/>
    <property type="match status" value="1"/>
</dbReference>
<dbReference type="Gene3D" id="1.10.8.1040">
    <property type="match status" value="1"/>
</dbReference>
<proteinExistence type="inferred from homology"/>
<reference evidence="10 11" key="1">
    <citation type="submission" date="2023-08" db="EMBL/GenBank/DDBJ databases">
        <title>Alcaligenaceae gen. nov., a novel taxon isolated from the sludge of Yixing Pesticide Factory.</title>
        <authorList>
            <person name="Ruan L."/>
        </authorList>
    </citation>
    <scope>NUCLEOTIDE SEQUENCE [LARGE SCALE GENOMIC DNA]</scope>
    <source>
        <strain evidence="10 11">LG-2</strain>
    </source>
</reference>
<dbReference type="SUPFAM" id="SSF54534">
    <property type="entry name" value="FKBP-like"/>
    <property type="match status" value="1"/>
</dbReference>
<evidence type="ECO:0000313" key="10">
    <source>
        <dbReference type="EMBL" id="MDR4125006.1"/>
    </source>
</evidence>
<feature type="signal peptide" evidence="8">
    <location>
        <begin position="1"/>
        <end position="19"/>
    </location>
</feature>
<dbReference type="Pfam" id="PF00639">
    <property type="entry name" value="Rotamase"/>
    <property type="match status" value="1"/>
</dbReference>
<keyword evidence="4 8" id="KW-0732">Signal</keyword>
<dbReference type="InterPro" id="IPR046357">
    <property type="entry name" value="PPIase_dom_sf"/>
</dbReference>
<comment type="caution">
    <text evidence="10">The sequence shown here is derived from an EMBL/GenBank/DDBJ whole genome shotgun (WGS) entry which is preliminary data.</text>
</comment>
<dbReference type="InterPro" id="IPR023058">
    <property type="entry name" value="PPIase_PpiC_CS"/>
</dbReference>
<dbReference type="Gene3D" id="3.10.50.40">
    <property type="match status" value="1"/>
</dbReference>
<evidence type="ECO:0000256" key="4">
    <source>
        <dbReference type="ARBA" id="ARBA00022729"/>
    </source>
</evidence>
<protein>
    <recommendedName>
        <fullName evidence="3">peptidylprolyl isomerase</fullName>
        <ecNumber evidence="3">5.2.1.8</ecNumber>
    </recommendedName>
</protein>
<dbReference type="PANTHER" id="PTHR47245">
    <property type="entry name" value="PEPTIDYLPROLYL ISOMERASE"/>
    <property type="match status" value="1"/>
</dbReference>
<organism evidence="10 11">
    <name type="scientific">Yanghanlia caeni</name>
    <dbReference type="NCBI Taxonomy" id="3064283"/>
    <lineage>
        <taxon>Bacteria</taxon>
        <taxon>Pseudomonadati</taxon>
        <taxon>Pseudomonadota</taxon>
        <taxon>Betaproteobacteria</taxon>
        <taxon>Burkholderiales</taxon>
        <taxon>Alcaligenaceae</taxon>
        <taxon>Yanghanlia</taxon>
    </lineage>
</organism>
<evidence type="ECO:0000313" key="11">
    <source>
        <dbReference type="Proteomes" id="UP001232156"/>
    </source>
</evidence>
<name>A0ABU1D3L8_9BURK</name>
<dbReference type="EC" id="5.2.1.8" evidence="3"/>
<dbReference type="RefSeq" id="WP_165277596.1">
    <property type="nucleotide sequence ID" value="NZ_JAUZQE010000005.1"/>
</dbReference>
<evidence type="ECO:0000256" key="5">
    <source>
        <dbReference type="ARBA" id="ARBA00023110"/>
    </source>
</evidence>
<keyword evidence="5 7" id="KW-0697">Rotamase</keyword>